<evidence type="ECO:0000313" key="9">
    <source>
        <dbReference type="EMBL" id="VDN58956.1"/>
    </source>
</evidence>
<keyword evidence="7" id="KW-1133">Transmembrane helix</keyword>
<accession>A0A158Q4K9</accession>
<keyword evidence="7" id="KW-0472">Membrane</keyword>
<name>A0A158Q4K9_DRAME</name>
<evidence type="ECO:0000313" key="12">
    <source>
        <dbReference type="WBParaSite" id="DME_0000513001-mRNA-1"/>
    </source>
</evidence>
<dbReference type="InterPro" id="IPR002013">
    <property type="entry name" value="SAC_dom"/>
</dbReference>
<dbReference type="PROSITE" id="PS50275">
    <property type="entry name" value="SAC"/>
    <property type="match status" value="1"/>
</dbReference>
<dbReference type="GO" id="GO:0046856">
    <property type="term" value="P:phosphatidylinositol dephosphorylation"/>
    <property type="evidence" value="ECO:0007669"/>
    <property type="project" value="TreeGrafter"/>
</dbReference>
<dbReference type="PANTHER" id="PTHR45662">
    <property type="entry name" value="PHOSPHATIDYLINOSITIDE PHOSPHATASE SAC1"/>
    <property type="match status" value="1"/>
</dbReference>
<evidence type="ECO:0000313" key="10">
    <source>
        <dbReference type="Proteomes" id="UP000038040"/>
    </source>
</evidence>
<gene>
    <name evidence="9" type="ORF">DME_LOCUS8929</name>
</gene>
<evidence type="ECO:0000256" key="2">
    <source>
        <dbReference type="ARBA" id="ARBA00036631"/>
    </source>
</evidence>
<dbReference type="WBParaSite" id="DME_0000513001-mRNA-1">
    <property type="protein sequence ID" value="DME_0000513001-mRNA-1"/>
    <property type="gene ID" value="DME_0000513001"/>
</dbReference>
<evidence type="ECO:0000256" key="4">
    <source>
        <dbReference type="ARBA" id="ARBA00040795"/>
    </source>
</evidence>
<dbReference type="EMBL" id="UYYG01001174">
    <property type="protein sequence ID" value="VDN58956.1"/>
    <property type="molecule type" value="Genomic_DNA"/>
</dbReference>
<dbReference type="GO" id="GO:0005783">
    <property type="term" value="C:endoplasmic reticulum"/>
    <property type="evidence" value="ECO:0007669"/>
    <property type="project" value="TreeGrafter"/>
</dbReference>
<comment type="catalytic activity">
    <reaction evidence="3">
        <text>a 1,2-diacyl-sn-glycero-3-phospho-(1D-myo-inositol 4-phosphate) + H2O = a 1,2-diacyl-sn-glycero-3-phospho-(1D-myo-inositol) + phosphate</text>
        <dbReference type="Rhea" id="RHEA:55652"/>
        <dbReference type="ChEBI" id="CHEBI:15377"/>
        <dbReference type="ChEBI" id="CHEBI:43474"/>
        <dbReference type="ChEBI" id="CHEBI:57880"/>
        <dbReference type="ChEBI" id="CHEBI:58178"/>
    </reaction>
    <physiologicalReaction direction="left-to-right" evidence="3">
        <dbReference type="Rhea" id="RHEA:55653"/>
    </physiologicalReaction>
</comment>
<keyword evidence="11" id="KW-1185">Reference proteome</keyword>
<dbReference type="GO" id="GO:0004438">
    <property type="term" value="F:phosphatidylinositol-3-phosphate phosphatase activity"/>
    <property type="evidence" value="ECO:0007669"/>
    <property type="project" value="UniProtKB-EC"/>
</dbReference>
<reference evidence="12" key="1">
    <citation type="submission" date="2016-04" db="UniProtKB">
        <authorList>
            <consortium name="WormBaseParasite"/>
        </authorList>
    </citation>
    <scope>IDENTIFICATION</scope>
</reference>
<evidence type="ECO:0000259" key="8">
    <source>
        <dbReference type="PROSITE" id="PS50275"/>
    </source>
</evidence>
<dbReference type="Proteomes" id="UP000038040">
    <property type="component" value="Unplaced"/>
</dbReference>
<dbReference type="PANTHER" id="PTHR45662:SF2">
    <property type="entry name" value="PHOSPHATIDYLINOSITOL-3-PHOSPHATASE SAC1"/>
    <property type="match status" value="1"/>
</dbReference>
<dbReference type="AlphaFoldDB" id="A0A158Q4K9"/>
<dbReference type="EC" id="3.1.3.64" evidence="1"/>
<comment type="catalytic activity">
    <reaction evidence="2">
        <text>a 1,2-diacyl-sn-glycero-3-phospho-(1D-myo-inositol-3-phosphate) + H2O = a 1,2-diacyl-sn-glycero-3-phospho-(1D-myo-inositol) + phosphate</text>
        <dbReference type="Rhea" id="RHEA:12316"/>
        <dbReference type="ChEBI" id="CHEBI:15377"/>
        <dbReference type="ChEBI" id="CHEBI:43474"/>
        <dbReference type="ChEBI" id="CHEBI:57880"/>
        <dbReference type="ChEBI" id="CHEBI:58088"/>
        <dbReference type="EC" id="3.1.3.64"/>
    </reaction>
    <physiologicalReaction direction="left-to-right" evidence="2">
        <dbReference type="Rhea" id="RHEA:12317"/>
    </physiologicalReaction>
</comment>
<dbReference type="OrthoDB" id="405996at2759"/>
<reference evidence="9 11" key="2">
    <citation type="submission" date="2018-11" db="EMBL/GenBank/DDBJ databases">
        <authorList>
            <consortium name="Pathogen Informatics"/>
        </authorList>
    </citation>
    <scope>NUCLEOTIDE SEQUENCE [LARGE SCALE GENOMIC DNA]</scope>
</reference>
<proteinExistence type="predicted"/>
<keyword evidence="7" id="KW-0812">Transmembrane</keyword>
<sequence>MFLSNFNIYQSFKIIKLRYNTCTKYEIFIKFFCRYIFPERFCIEPKGDDVGVVSSSYLEIDRDSDKISLKNNSDIPMAIDFMELKTIYGIIGIIRIVSGTITLFDLRKFDFSCFALIVIKKAAMVGSINGHSVWTIIETEIIPFRRTDLHLNEKQKWYNKHFTDMIHLVLSTGGFYFSHSFDLSHTLQWLADNATPTFRARPMIERSDERFVWNRYLADPLSHVPGAYRYVPPLIHGFFATRRCIIGQNIFNLILISRRSIYRAGMRYHVRGVSSNGHSANFVETEQIIEYDKDGDSRRQHLCSFVQTRGSIPLFWSQKPNLRWQPDPIIKPADDQLSAYIEHMKTQQALYGGKHIIVNLINQQGRERRLGGELERVVLRANLDFVRYNPFDFHKECNQMNWERLSILKNQLRDELTHFGFFISTLSEPENTKRQLGFFRTNCLDCLDRTNVVQAMLAKESLKDQLTYLKILNGALSIDDYSELNSIIKNVWADNGDECSKQYAGTGALKADYTRMGKRTYVGTMQDGINAMMRYFRNNFADGYRQDAIDLFLGNYRIDPDNLPLNFETAIISFDYHGGAIIGAIFAATMTILCVLVAENSSSTFFWLIIFLALMLFIFINGEEFVNTPKLKVH</sequence>
<evidence type="ECO:0000256" key="6">
    <source>
        <dbReference type="ARBA" id="ARBA00041911"/>
    </source>
</evidence>
<feature type="transmembrane region" description="Helical" evidence="7">
    <location>
        <begin position="576"/>
        <end position="598"/>
    </location>
</feature>
<feature type="transmembrane region" description="Helical" evidence="7">
    <location>
        <begin position="605"/>
        <end position="622"/>
    </location>
</feature>
<dbReference type="Proteomes" id="UP000274756">
    <property type="component" value="Unassembled WGS sequence"/>
</dbReference>
<evidence type="ECO:0000256" key="3">
    <source>
        <dbReference type="ARBA" id="ARBA00036807"/>
    </source>
</evidence>
<dbReference type="STRING" id="318479.A0A158Q4K9"/>
<dbReference type="GO" id="GO:0043812">
    <property type="term" value="F:phosphatidylinositol-4-phosphate phosphatase activity"/>
    <property type="evidence" value="ECO:0007669"/>
    <property type="project" value="TreeGrafter"/>
</dbReference>
<evidence type="ECO:0000256" key="5">
    <source>
        <dbReference type="ARBA" id="ARBA00041396"/>
    </source>
</evidence>
<evidence type="ECO:0000313" key="11">
    <source>
        <dbReference type="Proteomes" id="UP000274756"/>
    </source>
</evidence>
<evidence type="ECO:0000256" key="7">
    <source>
        <dbReference type="SAM" id="Phobius"/>
    </source>
</evidence>
<evidence type="ECO:0000256" key="1">
    <source>
        <dbReference type="ARBA" id="ARBA00013038"/>
    </source>
</evidence>
<protein>
    <recommendedName>
        <fullName evidence="4">Phosphatidylinositol-3-phosphatase SAC1</fullName>
        <ecNumber evidence="1">3.1.3.64</ecNumber>
    </recommendedName>
    <alternativeName>
        <fullName evidence="6">Phosphatidylinositol-4-phosphate phosphatase</fullName>
    </alternativeName>
    <alternativeName>
        <fullName evidence="5">Suppressor of actin mutations 1-like protein</fullName>
    </alternativeName>
</protein>
<feature type="domain" description="SAC" evidence="8">
    <location>
        <begin position="166"/>
        <end position="505"/>
    </location>
</feature>
<dbReference type="Pfam" id="PF02383">
    <property type="entry name" value="Syja_N"/>
    <property type="match status" value="1"/>
</dbReference>
<organism evidence="10 12">
    <name type="scientific">Dracunculus medinensis</name>
    <name type="common">Guinea worm</name>
    <dbReference type="NCBI Taxonomy" id="318479"/>
    <lineage>
        <taxon>Eukaryota</taxon>
        <taxon>Metazoa</taxon>
        <taxon>Ecdysozoa</taxon>
        <taxon>Nematoda</taxon>
        <taxon>Chromadorea</taxon>
        <taxon>Rhabditida</taxon>
        <taxon>Spirurina</taxon>
        <taxon>Dracunculoidea</taxon>
        <taxon>Dracunculidae</taxon>
        <taxon>Dracunculus</taxon>
    </lineage>
</organism>